<dbReference type="EMBL" id="LAZR01000007">
    <property type="protein sequence ID" value="KKO09290.1"/>
    <property type="molecule type" value="Genomic_DNA"/>
</dbReference>
<dbReference type="PANTHER" id="PTHR42703:SF1">
    <property type="entry name" value="NA(+)_H(+) ANTIPORTER SUBUNIT D1"/>
    <property type="match status" value="1"/>
</dbReference>
<dbReference type="PANTHER" id="PTHR42703">
    <property type="entry name" value="NADH DEHYDROGENASE"/>
    <property type="match status" value="1"/>
</dbReference>
<evidence type="ECO:0000313" key="8">
    <source>
        <dbReference type="EMBL" id="KKO09290.1"/>
    </source>
</evidence>
<dbReference type="InterPro" id="IPR050586">
    <property type="entry name" value="CPA3_Na-H_Antiporter_D"/>
</dbReference>
<evidence type="ECO:0000256" key="6">
    <source>
        <dbReference type="SAM" id="Phobius"/>
    </source>
</evidence>
<feature type="transmembrane region" description="Helical" evidence="6">
    <location>
        <begin position="78"/>
        <end position="99"/>
    </location>
</feature>
<evidence type="ECO:0000256" key="2">
    <source>
        <dbReference type="ARBA" id="ARBA00022475"/>
    </source>
</evidence>
<feature type="transmembrane region" description="Helical" evidence="6">
    <location>
        <begin position="314"/>
        <end position="337"/>
    </location>
</feature>
<name>A0A0F9VYZ7_9ZZZZ</name>
<feature type="transmembrane region" description="Helical" evidence="6">
    <location>
        <begin position="111"/>
        <end position="138"/>
    </location>
</feature>
<feature type="transmembrane region" description="Helical" evidence="6">
    <location>
        <begin position="409"/>
        <end position="429"/>
    </location>
</feature>
<dbReference type="AlphaFoldDB" id="A0A0F9VYZ7"/>
<organism evidence="8">
    <name type="scientific">marine sediment metagenome</name>
    <dbReference type="NCBI Taxonomy" id="412755"/>
    <lineage>
        <taxon>unclassified sequences</taxon>
        <taxon>metagenomes</taxon>
        <taxon>ecological metagenomes</taxon>
    </lineage>
</organism>
<evidence type="ECO:0000256" key="1">
    <source>
        <dbReference type="ARBA" id="ARBA00004651"/>
    </source>
</evidence>
<feature type="transmembrane region" description="Helical" evidence="6">
    <location>
        <begin position="244"/>
        <end position="263"/>
    </location>
</feature>
<dbReference type="Pfam" id="PF00361">
    <property type="entry name" value="Proton_antipo_M"/>
    <property type="match status" value="1"/>
</dbReference>
<gene>
    <name evidence="8" type="ORF">LCGC14_0036310</name>
</gene>
<feature type="transmembrane region" description="Helical" evidence="6">
    <location>
        <begin position="462"/>
        <end position="483"/>
    </location>
</feature>
<evidence type="ECO:0000256" key="4">
    <source>
        <dbReference type="ARBA" id="ARBA00022989"/>
    </source>
</evidence>
<dbReference type="InterPro" id="IPR001750">
    <property type="entry name" value="ND/Mrp_TM"/>
</dbReference>
<evidence type="ECO:0000256" key="3">
    <source>
        <dbReference type="ARBA" id="ARBA00022692"/>
    </source>
</evidence>
<keyword evidence="3 6" id="KW-0812">Transmembrane</keyword>
<accession>A0A0F9VYZ7</accession>
<feature type="transmembrane region" description="Helical" evidence="6">
    <location>
        <begin position="207"/>
        <end position="232"/>
    </location>
</feature>
<comment type="subcellular location">
    <subcellularLocation>
        <location evidence="1">Cell membrane</location>
        <topology evidence="1">Multi-pass membrane protein</topology>
    </subcellularLocation>
</comment>
<dbReference type="GO" id="GO:0005886">
    <property type="term" value="C:plasma membrane"/>
    <property type="evidence" value="ECO:0007669"/>
    <property type="project" value="UniProtKB-SubCell"/>
</dbReference>
<feature type="transmembrane region" description="Helical" evidence="6">
    <location>
        <begin position="6"/>
        <end position="25"/>
    </location>
</feature>
<evidence type="ECO:0000256" key="5">
    <source>
        <dbReference type="ARBA" id="ARBA00023136"/>
    </source>
</evidence>
<feature type="transmembrane region" description="Helical" evidence="6">
    <location>
        <begin position="374"/>
        <end position="397"/>
    </location>
</feature>
<feature type="domain" description="NADH:quinone oxidoreductase/Mrp antiporter transmembrane" evidence="7">
    <location>
        <begin position="128"/>
        <end position="421"/>
    </location>
</feature>
<protein>
    <recommendedName>
        <fullName evidence="7">NADH:quinone oxidoreductase/Mrp antiporter transmembrane domain-containing protein</fullName>
    </recommendedName>
</protein>
<reference evidence="8" key="1">
    <citation type="journal article" date="2015" name="Nature">
        <title>Complex archaea that bridge the gap between prokaryotes and eukaryotes.</title>
        <authorList>
            <person name="Spang A."/>
            <person name="Saw J.H."/>
            <person name="Jorgensen S.L."/>
            <person name="Zaremba-Niedzwiedzka K."/>
            <person name="Martijn J."/>
            <person name="Lind A.E."/>
            <person name="van Eijk R."/>
            <person name="Schleper C."/>
            <person name="Guy L."/>
            <person name="Ettema T.J."/>
        </authorList>
    </citation>
    <scope>NUCLEOTIDE SEQUENCE</scope>
</reference>
<feature type="transmembrane region" description="Helical" evidence="6">
    <location>
        <begin position="275"/>
        <end position="294"/>
    </location>
</feature>
<sequence>MNAAWLPLTALATSLLVTVVIFALPEEARKARTIINLLAAVAKIVLVILMVRRVAAGHEDVFSFQVVGGIDFVLRADALGVMFAGLSSLLWLCTTIYAIGYLEGSANRKRFFGFFSLCVASTLGIALSDNLFTFLIFYEMLTLSTYPLVVHSGTDKALNAGRVYLRYTLTAGVVLLLGTVLLYSLTGEHSFSSEEGLGDYLNDHRGLLTLIFALLVGGLAVKAAMVPLHGWLPRAMVAPAPVSALLHAVAVVKAGAFGILRVIYDLYGIELSVELGVTTVLAVAASITIIYGSLRAIAQTELKPRLAFSTISQVSYVILGVSLFGPFGTIGALAHLLHQGLMKVTLFFCAGNYAEELGIHRIDEMDGAGKRMPLTSIAFTVGALGMIGLPPVAGFITKWYLGIGAIQAEMYWVVVVLVASSTLNAMYFLPILHRLWFRLGPAHGKGQWPKEQRLGRLETHGWLLWPMVFTALASLGAGLLAGMPFSPLDWATRVAIGEYLP</sequence>
<feature type="transmembrane region" description="Helical" evidence="6">
    <location>
        <begin position="37"/>
        <end position="58"/>
    </location>
</feature>
<dbReference type="PRINTS" id="PR01434">
    <property type="entry name" value="NADHDHGNASE5"/>
</dbReference>
<keyword evidence="2" id="KW-1003">Cell membrane</keyword>
<evidence type="ECO:0000259" key="7">
    <source>
        <dbReference type="Pfam" id="PF00361"/>
    </source>
</evidence>
<keyword evidence="5 6" id="KW-0472">Membrane</keyword>
<comment type="caution">
    <text evidence="8">The sequence shown here is derived from an EMBL/GenBank/DDBJ whole genome shotgun (WGS) entry which is preliminary data.</text>
</comment>
<proteinExistence type="predicted"/>
<keyword evidence="4 6" id="KW-1133">Transmembrane helix</keyword>
<feature type="transmembrane region" description="Helical" evidence="6">
    <location>
        <begin position="164"/>
        <end position="186"/>
    </location>
</feature>